<dbReference type="OrthoDB" id="25896at2759"/>
<sequence length="205" mass="23360">MDADSPEVTILLLGDAEVGKSTFLSRLTLGIHPQHELLPPYQLPVLRDGDQPFTFNITMYNRPYRFYFYDTASPENYTLLKPSFIILCFDISNRSTLHSLKTRWKNFVEAHYNYDEQLPVMVLGLKRDLRVEWKEEEKKAGKLGVSIMPQEALNVAQEMMCDRYAECSALTGELCPQVLEDVARTAAKTTTEKGGRTAPTECIVM</sequence>
<keyword evidence="3" id="KW-0378">Hydrolase</keyword>
<gene>
    <name evidence="3" type="ORF">BU16DRAFT_554491</name>
</gene>
<dbReference type="PROSITE" id="PS51419">
    <property type="entry name" value="RAB"/>
    <property type="match status" value="1"/>
</dbReference>
<dbReference type="GO" id="GO:0003924">
    <property type="term" value="F:GTPase activity"/>
    <property type="evidence" value="ECO:0007669"/>
    <property type="project" value="InterPro"/>
</dbReference>
<dbReference type="PRINTS" id="PR00449">
    <property type="entry name" value="RASTRNSFRMNG"/>
</dbReference>
<dbReference type="SMART" id="SM00173">
    <property type="entry name" value="RAS"/>
    <property type="match status" value="1"/>
</dbReference>
<protein>
    <submittedName>
        <fullName evidence="3">P-loop containing nucleoside triphosphate hydrolase protein</fullName>
    </submittedName>
</protein>
<evidence type="ECO:0000313" key="3">
    <source>
        <dbReference type="EMBL" id="KAF2502436.1"/>
    </source>
</evidence>
<evidence type="ECO:0000313" key="4">
    <source>
        <dbReference type="Proteomes" id="UP000799750"/>
    </source>
</evidence>
<dbReference type="SUPFAM" id="SSF52540">
    <property type="entry name" value="P-loop containing nucleoside triphosphate hydrolases"/>
    <property type="match status" value="1"/>
</dbReference>
<evidence type="ECO:0000256" key="2">
    <source>
        <dbReference type="ARBA" id="ARBA00023134"/>
    </source>
</evidence>
<reference evidence="3" key="1">
    <citation type="journal article" date="2020" name="Stud. Mycol.">
        <title>101 Dothideomycetes genomes: a test case for predicting lifestyles and emergence of pathogens.</title>
        <authorList>
            <person name="Haridas S."/>
            <person name="Albert R."/>
            <person name="Binder M."/>
            <person name="Bloem J."/>
            <person name="Labutti K."/>
            <person name="Salamov A."/>
            <person name="Andreopoulos B."/>
            <person name="Baker S."/>
            <person name="Barry K."/>
            <person name="Bills G."/>
            <person name="Bluhm B."/>
            <person name="Cannon C."/>
            <person name="Castanera R."/>
            <person name="Culley D."/>
            <person name="Daum C."/>
            <person name="Ezra D."/>
            <person name="Gonzalez J."/>
            <person name="Henrissat B."/>
            <person name="Kuo A."/>
            <person name="Liang C."/>
            <person name="Lipzen A."/>
            <person name="Lutzoni F."/>
            <person name="Magnuson J."/>
            <person name="Mondo S."/>
            <person name="Nolan M."/>
            <person name="Ohm R."/>
            <person name="Pangilinan J."/>
            <person name="Park H.-J."/>
            <person name="Ramirez L."/>
            <person name="Alfaro M."/>
            <person name="Sun H."/>
            <person name="Tritt A."/>
            <person name="Yoshinaga Y."/>
            <person name="Zwiers L.-H."/>
            <person name="Turgeon B."/>
            <person name="Goodwin S."/>
            <person name="Spatafora J."/>
            <person name="Crous P."/>
            <person name="Grigoriev I."/>
        </authorList>
    </citation>
    <scope>NUCLEOTIDE SEQUENCE</scope>
    <source>
        <strain evidence="3">CBS 269.34</strain>
    </source>
</reference>
<organism evidence="3 4">
    <name type="scientific">Lophium mytilinum</name>
    <dbReference type="NCBI Taxonomy" id="390894"/>
    <lineage>
        <taxon>Eukaryota</taxon>
        <taxon>Fungi</taxon>
        <taxon>Dikarya</taxon>
        <taxon>Ascomycota</taxon>
        <taxon>Pezizomycotina</taxon>
        <taxon>Dothideomycetes</taxon>
        <taxon>Pleosporomycetidae</taxon>
        <taxon>Mytilinidiales</taxon>
        <taxon>Mytilinidiaceae</taxon>
        <taxon>Lophium</taxon>
    </lineage>
</organism>
<dbReference type="GO" id="GO:0005525">
    <property type="term" value="F:GTP binding"/>
    <property type="evidence" value="ECO:0007669"/>
    <property type="project" value="UniProtKB-KW"/>
</dbReference>
<dbReference type="PANTHER" id="PTHR24072">
    <property type="entry name" value="RHO FAMILY GTPASE"/>
    <property type="match status" value="1"/>
</dbReference>
<dbReference type="GO" id="GO:0007264">
    <property type="term" value="P:small GTPase-mediated signal transduction"/>
    <property type="evidence" value="ECO:0007669"/>
    <property type="project" value="InterPro"/>
</dbReference>
<dbReference type="Pfam" id="PF00071">
    <property type="entry name" value="Ras"/>
    <property type="match status" value="1"/>
</dbReference>
<keyword evidence="2" id="KW-0342">GTP-binding</keyword>
<proteinExistence type="predicted"/>
<dbReference type="SMART" id="SM00175">
    <property type="entry name" value="RAB"/>
    <property type="match status" value="1"/>
</dbReference>
<dbReference type="EMBL" id="MU004181">
    <property type="protein sequence ID" value="KAF2502436.1"/>
    <property type="molecule type" value="Genomic_DNA"/>
</dbReference>
<dbReference type="PROSITE" id="PS51420">
    <property type="entry name" value="RHO"/>
    <property type="match status" value="1"/>
</dbReference>
<keyword evidence="4" id="KW-1185">Reference proteome</keyword>
<dbReference type="AlphaFoldDB" id="A0A6A6RDF8"/>
<dbReference type="InterPro" id="IPR001806">
    <property type="entry name" value="Small_GTPase"/>
</dbReference>
<evidence type="ECO:0000256" key="1">
    <source>
        <dbReference type="ARBA" id="ARBA00022741"/>
    </source>
</evidence>
<dbReference type="SMART" id="SM00174">
    <property type="entry name" value="RHO"/>
    <property type="match status" value="1"/>
</dbReference>
<dbReference type="Gene3D" id="3.40.50.300">
    <property type="entry name" value="P-loop containing nucleotide triphosphate hydrolases"/>
    <property type="match status" value="1"/>
</dbReference>
<dbReference type="InterPro" id="IPR003578">
    <property type="entry name" value="Small_GTPase_Rho"/>
</dbReference>
<name>A0A6A6RDF8_9PEZI</name>
<keyword evidence="1" id="KW-0547">Nucleotide-binding</keyword>
<dbReference type="Proteomes" id="UP000799750">
    <property type="component" value="Unassembled WGS sequence"/>
</dbReference>
<accession>A0A6A6RDF8</accession>
<dbReference type="InterPro" id="IPR027417">
    <property type="entry name" value="P-loop_NTPase"/>
</dbReference>